<dbReference type="Gene3D" id="3.30.160.60">
    <property type="entry name" value="Classic Zinc Finger"/>
    <property type="match status" value="3"/>
</dbReference>
<evidence type="ECO:0000256" key="5">
    <source>
        <dbReference type="ARBA" id="ARBA00022833"/>
    </source>
</evidence>
<gene>
    <name evidence="11" type="ORF">TSIB3V08_LOCUS6814</name>
</gene>
<feature type="domain" description="C2H2-type" evidence="10">
    <location>
        <begin position="44"/>
        <end position="71"/>
    </location>
</feature>
<dbReference type="PANTHER" id="PTHR24388">
    <property type="entry name" value="ZINC FINGER PROTEIN"/>
    <property type="match status" value="1"/>
</dbReference>
<evidence type="ECO:0000256" key="2">
    <source>
        <dbReference type="ARBA" id="ARBA00022723"/>
    </source>
</evidence>
<reference evidence="11" key="1">
    <citation type="submission" date="2020-11" db="EMBL/GenBank/DDBJ databases">
        <authorList>
            <person name="Tran Van P."/>
        </authorList>
    </citation>
    <scope>NUCLEOTIDE SEQUENCE</scope>
</reference>
<dbReference type="EMBL" id="OC003033">
    <property type="protein sequence ID" value="CAD7262717.1"/>
    <property type="molecule type" value="Genomic_DNA"/>
</dbReference>
<evidence type="ECO:0000313" key="11">
    <source>
        <dbReference type="EMBL" id="CAD7262717.1"/>
    </source>
</evidence>
<keyword evidence="6" id="KW-0238">DNA-binding</keyword>
<dbReference type="FunFam" id="3.30.160.60:FF:000110">
    <property type="entry name" value="Zinc finger protein-like"/>
    <property type="match status" value="1"/>
</dbReference>
<name>A0A7R9AY65_TIMSH</name>
<keyword evidence="2" id="KW-0479">Metal-binding</keyword>
<comment type="subcellular location">
    <subcellularLocation>
        <location evidence="1">Nucleus</location>
    </subcellularLocation>
</comment>
<dbReference type="GO" id="GO:0008270">
    <property type="term" value="F:zinc ion binding"/>
    <property type="evidence" value="ECO:0007669"/>
    <property type="project" value="UniProtKB-KW"/>
</dbReference>
<evidence type="ECO:0000256" key="7">
    <source>
        <dbReference type="ARBA" id="ARBA00023242"/>
    </source>
</evidence>
<accession>A0A7R9AY65</accession>
<dbReference type="Pfam" id="PF00096">
    <property type="entry name" value="zf-C2H2"/>
    <property type="match status" value="3"/>
</dbReference>
<proteinExistence type="inferred from homology"/>
<dbReference type="SMART" id="SM00355">
    <property type="entry name" value="ZnF_C2H2"/>
    <property type="match status" value="3"/>
</dbReference>
<evidence type="ECO:0000259" key="10">
    <source>
        <dbReference type="PROSITE" id="PS50157"/>
    </source>
</evidence>
<evidence type="ECO:0000256" key="6">
    <source>
        <dbReference type="ARBA" id="ARBA00023125"/>
    </source>
</evidence>
<feature type="domain" description="C2H2-type" evidence="10">
    <location>
        <begin position="18"/>
        <end position="45"/>
    </location>
</feature>
<dbReference type="PANTHER" id="PTHR24388:SF54">
    <property type="entry name" value="PROTEIN ESCARGOT"/>
    <property type="match status" value="1"/>
</dbReference>
<sequence length="196" mass="22462">MQMGALRKHMAHHDLKPYLCVLCGKYFRTEMNLSGHVLTHGQSNECPICRKCFKRKAYLQKHVLLHSNNKMYECTVCGKRFHQKSYLAKHVMSCRQTEQKADTKYELLKLTCWLAVPEQASVNTLPCLYTPTTAPNCELSVSTKEAMELLYFLEVKTDNPNIALWLPGLVRLNIGSSITRLCRTVQEQTSPADLVR</sequence>
<keyword evidence="4 9" id="KW-0863">Zinc-finger</keyword>
<dbReference type="InterPro" id="IPR036236">
    <property type="entry name" value="Znf_C2H2_sf"/>
</dbReference>
<evidence type="ECO:0000256" key="8">
    <source>
        <dbReference type="ARBA" id="ARBA00037948"/>
    </source>
</evidence>
<keyword evidence="7" id="KW-0539">Nucleus</keyword>
<evidence type="ECO:0000256" key="1">
    <source>
        <dbReference type="ARBA" id="ARBA00004123"/>
    </source>
</evidence>
<evidence type="ECO:0000256" key="9">
    <source>
        <dbReference type="PROSITE-ProRule" id="PRU00042"/>
    </source>
</evidence>
<comment type="similarity">
    <text evidence="8">Belongs to the snail C2H2-type zinc-finger protein family.</text>
</comment>
<dbReference type="GO" id="GO:0005634">
    <property type="term" value="C:nucleus"/>
    <property type="evidence" value="ECO:0007669"/>
    <property type="project" value="UniProtKB-SubCell"/>
</dbReference>
<protein>
    <recommendedName>
        <fullName evidence="10">C2H2-type domain-containing protein</fullName>
    </recommendedName>
</protein>
<dbReference type="PROSITE" id="PS00028">
    <property type="entry name" value="ZINC_FINGER_C2H2_1"/>
    <property type="match status" value="2"/>
</dbReference>
<dbReference type="InterPro" id="IPR013087">
    <property type="entry name" value="Znf_C2H2_type"/>
</dbReference>
<keyword evidence="3" id="KW-0677">Repeat</keyword>
<evidence type="ECO:0000256" key="3">
    <source>
        <dbReference type="ARBA" id="ARBA00022737"/>
    </source>
</evidence>
<dbReference type="GO" id="GO:0000981">
    <property type="term" value="F:DNA-binding transcription factor activity, RNA polymerase II-specific"/>
    <property type="evidence" value="ECO:0007669"/>
    <property type="project" value="TreeGrafter"/>
</dbReference>
<organism evidence="11">
    <name type="scientific">Timema shepardi</name>
    <name type="common">Walking stick</name>
    <dbReference type="NCBI Taxonomy" id="629360"/>
    <lineage>
        <taxon>Eukaryota</taxon>
        <taxon>Metazoa</taxon>
        <taxon>Ecdysozoa</taxon>
        <taxon>Arthropoda</taxon>
        <taxon>Hexapoda</taxon>
        <taxon>Insecta</taxon>
        <taxon>Pterygota</taxon>
        <taxon>Neoptera</taxon>
        <taxon>Polyneoptera</taxon>
        <taxon>Phasmatodea</taxon>
        <taxon>Timematodea</taxon>
        <taxon>Timematoidea</taxon>
        <taxon>Timematidae</taxon>
        <taxon>Timema</taxon>
    </lineage>
</organism>
<evidence type="ECO:0000256" key="4">
    <source>
        <dbReference type="ARBA" id="ARBA00022771"/>
    </source>
</evidence>
<feature type="domain" description="C2H2-type" evidence="10">
    <location>
        <begin position="72"/>
        <end position="101"/>
    </location>
</feature>
<dbReference type="GO" id="GO:0000978">
    <property type="term" value="F:RNA polymerase II cis-regulatory region sequence-specific DNA binding"/>
    <property type="evidence" value="ECO:0007669"/>
    <property type="project" value="TreeGrafter"/>
</dbReference>
<keyword evidence="5" id="KW-0862">Zinc</keyword>
<dbReference type="AlphaFoldDB" id="A0A7R9AY65"/>
<dbReference type="SUPFAM" id="SSF57667">
    <property type="entry name" value="beta-beta-alpha zinc fingers"/>
    <property type="match status" value="2"/>
</dbReference>
<dbReference type="PROSITE" id="PS50157">
    <property type="entry name" value="ZINC_FINGER_C2H2_2"/>
    <property type="match status" value="3"/>
</dbReference>
<dbReference type="InterPro" id="IPR050527">
    <property type="entry name" value="Snail/Krueppel_Znf"/>
</dbReference>